<keyword evidence="4" id="KW-0963">Cytoplasm</keyword>
<keyword evidence="5 19" id="KW-0436">Ligase</keyword>
<keyword evidence="10" id="KW-0573">Peptidoglycan synthesis</keyword>
<evidence type="ECO:0000256" key="2">
    <source>
        <dbReference type="ARBA" id="ARBA00004752"/>
    </source>
</evidence>
<dbReference type="Pfam" id="PF01225">
    <property type="entry name" value="Mur_ligase"/>
    <property type="match status" value="1"/>
</dbReference>
<evidence type="ECO:0000256" key="11">
    <source>
        <dbReference type="ARBA" id="ARBA00023306"/>
    </source>
</evidence>
<keyword evidence="12" id="KW-0961">Cell wall biogenesis/degradation</keyword>
<evidence type="ECO:0000259" key="16">
    <source>
        <dbReference type="Pfam" id="PF02875"/>
    </source>
</evidence>
<dbReference type="OrthoDB" id="9804126at2"/>
<dbReference type="SUPFAM" id="SSF51984">
    <property type="entry name" value="MurCD N-terminal domain"/>
    <property type="match status" value="1"/>
</dbReference>
<dbReference type="RefSeq" id="WP_101438538.1">
    <property type="nucleotide sequence ID" value="NZ_JACJHR010000004.1"/>
</dbReference>
<dbReference type="Proteomes" id="UP000233750">
    <property type="component" value="Unassembled WGS sequence"/>
</dbReference>
<evidence type="ECO:0000313" key="18">
    <source>
        <dbReference type="EMBL" id="MBB2498384.1"/>
    </source>
</evidence>
<keyword evidence="8" id="KW-0067">ATP-binding</keyword>
<dbReference type="PANTHER" id="PTHR43445:SF3">
    <property type="entry name" value="UDP-N-ACETYLMURAMATE--L-ALANINE LIGASE"/>
    <property type="match status" value="1"/>
</dbReference>
<feature type="domain" description="Mur ligase N-terminal catalytic" evidence="15">
    <location>
        <begin position="24"/>
        <end position="120"/>
    </location>
</feature>
<comment type="catalytic activity">
    <reaction evidence="13">
        <text>UDP-N-acetyl-alpha-D-muramate + L-alanine + ATP = UDP-N-acetyl-alpha-D-muramoyl-L-alanine + ADP + phosphate + H(+)</text>
        <dbReference type="Rhea" id="RHEA:23372"/>
        <dbReference type="ChEBI" id="CHEBI:15378"/>
        <dbReference type="ChEBI" id="CHEBI:30616"/>
        <dbReference type="ChEBI" id="CHEBI:43474"/>
        <dbReference type="ChEBI" id="CHEBI:57972"/>
        <dbReference type="ChEBI" id="CHEBI:70757"/>
        <dbReference type="ChEBI" id="CHEBI:83898"/>
        <dbReference type="ChEBI" id="CHEBI:456216"/>
        <dbReference type="EC" id="6.3.2.8"/>
    </reaction>
</comment>
<dbReference type="GO" id="GO:0009252">
    <property type="term" value="P:peptidoglycan biosynthetic process"/>
    <property type="evidence" value="ECO:0007669"/>
    <property type="project" value="UniProtKB-UniRule"/>
</dbReference>
<keyword evidence="11" id="KW-0131">Cell cycle</keyword>
<dbReference type="InterPro" id="IPR005758">
    <property type="entry name" value="UDP-N-AcMur_Ala_ligase_MurC"/>
</dbReference>
<evidence type="ECO:0000256" key="1">
    <source>
        <dbReference type="ARBA" id="ARBA00004496"/>
    </source>
</evidence>
<feature type="domain" description="Mur ligase C-terminal" evidence="16">
    <location>
        <begin position="329"/>
        <end position="458"/>
    </location>
</feature>
<evidence type="ECO:0000256" key="9">
    <source>
        <dbReference type="ARBA" id="ARBA00022960"/>
    </source>
</evidence>
<evidence type="ECO:0000256" key="12">
    <source>
        <dbReference type="ARBA" id="ARBA00023316"/>
    </source>
</evidence>
<dbReference type="InterPro" id="IPR036615">
    <property type="entry name" value="Mur_ligase_C_dom_sf"/>
</dbReference>
<gene>
    <name evidence="18" type="primary">murC</name>
    <name evidence="19" type="ORF">ATK30_6348</name>
    <name evidence="18" type="ORF">H5411_04425</name>
</gene>
<dbReference type="GO" id="GO:0005737">
    <property type="term" value="C:cytoplasm"/>
    <property type="evidence" value="ECO:0007669"/>
    <property type="project" value="UniProtKB-SubCell"/>
</dbReference>
<dbReference type="SUPFAM" id="SSF53244">
    <property type="entry name" value="MurD-like peptide ligases, peptide-binding domain"/>
    <property type="match status" value="1"/>
</dbReference>
<dbReference type="InterPro" id="IPR000713">
    <property type="entry name" value="Mur_ligase_N"/>
</dbReference>
<dbReference type="EMBL" id="PJMY01000003">
    <property type="protein sequence ID" value="PKV95428.1"/>
    <property type="molecule type" value="Genomic_DNA"/>
</dbReference>
<accession>A0A8E1VU88</accession>
<evidence type="ECO:0000256" key="3">
    <source>
        <dbReference type="ARBA" id="ARBA00012211"/>
    </source>
</evidence>
<keyword evidence="7" id="KW-0547">Nucleotide-binding</keyword>
<dbReference type="GO" id="GO:0005524">
    <property type="term" value="F:ATP binding"/>
    <property type="evidence" value="ECO:0007669"/>
    <property type="project" value="UniProtKB-KW"/>
</dbReference>
<dbReference type="InterPro" id="IPR013221">
    <property type="entry name" value="Mur_ligase_cen"/>
</dbReference>
<keyword evidence="20" id="KW-1185">Reference proteome</keyword>
<dbReference type="Pfam" id="PF08245">
    <property type="entry name" value="Mur_ligase_M"/>
    <property type="match status" value="1"/>
</dbReference>
<evidence type="ECO:0000256" key="4">
    <source>
        <dbReference type="ARBA" id="ARBA00022490"/>
    </source>
</evidence>
<dbReference type="Pfam" id="PF02875">
    <property type="entry name" value="Mur_ligase_C"/>
    <property type="match status" value="1"/>
</dbReference>
<dbReference type="EC" id="6.3.2.8" evidence="3 14"/>
<sequence length="476" mass="50508">MSFSSQTAGIRDNGLGLVAQLGRVHLVGCGGVGMASLAEALSLRGLRVSGSEIEDRPELARLRAAGCTIYTSHRESNLHSVDTVVYSTAVPPDNVELRAAAKRGIRVLHRSVALATLLQARFSVAVAGTHGKTSTAAMLVSALSAAGAVPEYVIGGRLANQSGAGAGETSTIVVEADESDGSFLTYQPDAVVITNIDTDHLDLYHDIDALTRAFSRFAEQVGESGFVVMPEDDRYCRRVARDLRAKGIRVRTFGDGPAADLPVRVDAELPGSVRFTARLSDQDEEVLTVPVPGRHMAFNAAAALLTALELGASPVGAGLGIAQYPGVARRFEFKGAPRGIRVYDDYACHHTSIRASLTALRHTAEGGRLIAVVEPCRQYRMDQFQTEIADALSVADRVVVLPVFDSDDSFDHAAPSEALTSLVNLPDHDKFLARTPDAAARAVDAFARPGDLVVTLGAPGVARVAEQIVQTLEHTR</sequence>
<organism evidence="19 20">
    <name type="scientific">Amycolatopsis echigonensis</name>
    <dbReference type="NCBI Taxonomy" id="2576905"/>
    <lineage>
        <taxon>Bacteria</taxon>
        <taxon>Bacillati</taxon>
        <taxon>Actinomycetota</taxon>
        <taxon>Actinomycetes</taxon>
        <taxon>Pseudonocardiales</taxon>
        <taxon>Pseudonocardiaceae</taxon>
        <taxon>Amycolatopsis</taxon>
    </lineage>
</organism>
<dbReference type="InterPro" id="IPR050061">
    <property type="entry name" value="MurCDEF_pg_biosynth"/>
</dbReference>
<evidence type="ECO:0000256" key="10">
    <source>
        <dbReference type="ARBA" id="ARBA00022984"/>
    </source>
</evidence>
<evidence type="ECO:0000256" key="13">
    <source>
        <dbReference type="ARBA" id="ARBA00047833"/>
    </source>
</evidence>
<dbReference type="Gene3D" id="3.90.190.20">
    <property type="entry name" value="Mur ligase, C-terminal domain"/>
    <property type="match status" value="1"/>
</dbReference>
<evidence type="ECO:0000256" key="7">
    <source>
        <dbReference type="ARBA" id="ARBA00022741"/>
    </source>
</evidence>
<evidence type="ECO:0000313" key="19">
    <source>
        <dbReference type="EMBL" id="PKV95428.1"/>
    </source>
</evidence>
<dbReference type="GO" id="GO:0051301">
    <property type="term" value="P:cell division"/>
    <property type="evidence" value="ECO:0007669"/>
    <property type="project" value="UniProtKB-KW"/>
</dbReference>
<dbReference type="GO" id="GO:0008360">
    <property type="term" value="P:regulation of cell shape"/>
    <property type="evidence" value="ECO:0007669"/>
    <property type="project" value="UniProtKB-KW"/>
</dbReference>
<evidence type="ECO:0000313" key="21">
    <source>
        <dbReference type="Proteomes" id="UP000550260"/>
    </source>
</evidence>
<dbReference type="InterPro" id="IPR004101">
    <property type="entry name" value="Mur_ligase_C"/>
</dbReference>
<dbReference type="GO" id="GO:0008763">
    <property type="term" value="F:UDP-N-acetylmuramate-L-alanine ligase activity"/>
    <property type="evidence" value="ECO:0007669"/>
    <property type="project" value="UniProtKB-UniRule"/>
</dbReference>
<evidence type="ECO:0000259" key="17">
    <source>
        <dbReference type="Pfam" id="PF08245"/>
    </source>
</evidence>
<comment type="caution">
    <text evidence="19">The sequence shown here is derived from an EMBL/GenBank/DDBJ whole genome shotgun (WGS) entry which is preliminary data.</text>
</comment>
<keyword evidence="9" id="KW-0133">Cell shape</keyword>
<dbReference type="NCBIfam" id="TIGR01082">
    <property type="entry name" value="murC"/>
    <property type="match status" value="1"/>
</dbReference>
<dbReference type="Gene3D" id="3.40.1190.10">
    <property type="entry name" value="Mur-like, catalytic domain"/>
    <property type="match status" value="1"/>
</dbReference>
<protein>
    <recommendedName>
        <fullName evidence="3 14">UDP-N-acetylmuramate--L-alanine ligase</fullName>
        <ecNumber evidence="3 14">6.3.2.8</ecNumber>
    </recommendedName>
</protein>
<dbReference type="UniPathway" id="UPA00219"/>
<accession>A0A2N3WNI1</accession>
<feature type="domain" description="Mur ligase central" evidence="17">
    <location>
        <begin position="126"/>
        <end position="306"/>
    </location>
</feature>
<evidence type="ECO:0000256" key="5">
    <source>
        <dbReference type="ARBA" id="ARBA00022598"/>
    </source>
</evidence>
<dbReference type="SUPFAM" id="SSF53623">
    <property type="entry name" value="MurD-like peptide ligases, catalytic domain"/>
    <property type="match status" value="1"/>
</dbReference>
<name>A0A2N3WNI1_9PSEU</name>
<dbReference type="GO" id="GO:0071555">
    <property type="term" value="P:cell wall organization"/>
    <property type="evidence" value="ECO:0007669"/>
    <property type="project" value="UniProtKB-KW"/>
</dbReference>
<proteinExistence type="predicted"/>
<comment type="pathway">
    <text evidence="2">Cell wall biogenesis; peptidoglycan biosynthesis.</text>
</comment>
<dbReference type="InterPro" id="IPR036565">
    <property type="entry name" value="Mur-like_cat_sf"/>
</dbReference>
<dbReference type="AlphaFoldDB" id="A0A2N3WNI1"/>
<evidence type="ECO:0000256" key="14">
    <source>
        <dbReference type="NCBIfam" id="TIGR01082"/>
    </source>
</evidence>
<evidence type="ECO:0000313" key="20">
    <source>
        <dbReference type="Proteomes" id="UP000233750"/>
    </source>
</evidence>
<dbReference type="Proteomes" id="UP000550260">
    <property type="component" value="Unassembled WGS sequence"/>
</dbReference>
<evidence type="ECO:0000259" key="15">
    <source>
        <dbReference type="Pfam" id="PF01225"/>
    </source>
</evidence>
<dbReference type="EMBL" id="JACJHR010000004">
    <property type="protein sequence ID" value="MBB2498384.1"/>
    <property type="molecule type" value="Genomic_DNA"/>
</dbReference>
<evidence type="ECO:0000256" key="6">
    <source>
        <dbReference type="ARBA" id="ARBA00022618"/>
    </source>
</evidence>
<reference evidence="18 21" key="2">
    <citation type="submission" date="2020-08" db="EMBL/GenBank/DDBJ databases">
        <title>Amycolatopsis echigonensis JCM 21831.</title>
        <authorList>
            <person name="Tedsree N."/>
            <person name="Kuncharoen N."/>
            <person name="Likhitwitayawuid K."/>
            <person name="Tanasupawat S."/>
        </authorList>
    </citation>
    <scope>NUCLEOTIDE SEQUENCE [LARGE SCALE GENOMIC DNA]</scope>
    <source>
        <strain evidence="18 21">JCM 21831</strain>
    </source>
</reference>
<reference evidence="19 20" key="1">
    <citation type="submission" date="2017-12" db="EMBL/GenBank/DDBJ databases">
        <title>Sequencing the genomes of 1000 Actinobacteria strains.</title>
        <authorList>
            <person name="Klenk H.-P."/>
        </authorList>
    </citation>
    <scope>NUCLEOTIDE SEQUENCE [LARGE SCALE GENOMIC DNA]</scope>
    <source>
        <strain evidence="19 20">DSM 45165</strain>
    </source>
</reference>
<dbReference type="PANTHER" id="PTHR43445">
    <property type="entry name" value="UDP-N-ACETYLMURAMATE--L-ALANINE LIGASE-RELATED"/>
    <property type="match status" value="1"/>
</dbReference>
<comment type="subcellular location">
    <subcellularLocation>
        <location evidence="1">Cytoplasm</location>
    </subcellularLocation>
</comment>
<dbReference type="Gene3D" id="3.40.50.720">
    <property type="entry name" value="NAD(P)-binding Rossmann-like Domain"/>
    <property type="match status" value="1"/>
</dbReference>
<evidence type="ECO:0000256" key="8">
    <source>
        <dbReference type="ARBA" id="ARBA00022840"/>
    </source>
</evidence>
<keyword evidence="6" id="KW-0132">Cell division</keyword>